<feature type="transmembrane region" description="Helical" evidence="1">
    <location>
        <begin position="206"/>
        <end position="229"/>
    </location>
</feature>
<keyword evidence="1" id="KW-0812">Transmembrane</keyword>
<dbReference type="HOGENOM" id="CLU_088632_0_0_1"/>
<evidence type="ECO:0000259" key="2">
    <source>
        <dbReference type="Pfam" id="PF20237"/>
    </source>
</evidence>
<evidence type="ECO:0000313" key="4">
    <source>
        <dbReference type="Proteomes" id="UP000016922"/>
    </source>
</evidence>
<dbReference type="EMBL" id="KE145352">
    <property type="protein sequence ID" value="EPE36911.1"/>
    <property type="molecule type" value="Genomic_DNA"/>
</dbReference>
<dbReference type="Proteomes" id="UP000016922">
    <property type="component" value="Unassembled WGS sequence"/>
</dbReference>
<keyword evidence="1" id="KW-0472">Membrane</keyword>
<dbReference type="Pfam" id="PF20237">
    <property type="entry name" value="DUF6594"/>
    <property type="match status" value="1"/>
</dbReference>
<feature type="transmembrane region" description="Helical" evidence="1">
    <location>
        <begin position="261"/>
        <end position="279"/>
    </location>
</feature>
<protein>
    <recommendedName>
        <fullName evidence="2">DUF6594 domain-containing protein</fullName>
    </recommendedName>
</protein>
<keyword evidence="4" id="KW-1185">Reference proteome</keyword>
<feature type="domain" description="DUF6594" evidence="2">
    <location>
        <begin position="89"/>
        <end position="274"/>
    </location>
</feature>
<evidence type="ECO:0000313" key="3">
    <source>
        <dbReference type="EMBL" id="EPE36911.1"/>
    </source>
</evidence>
<dbReference type="GeneID" id="19468122"/>
<keyword evidence="1" id="KW-1133">Transmembrane helix</keyword>
<name>S3DYA9_GLAL2</name>
<evidence type="ECO:0000256" key="1">
    <source>
        <dbReference type="SAM" id="Phobius"/>
    </source>
</evidence>
<dbReference type="OrthoDB" id="3498999at2759"/>
<feature type="transmembrane region" description="Helical" evidence="1">
    <location>
        <begin position="236"/>
        <end position="255"/>
    </location>
</feature>
<dbReference type="AlphaFoldDB" id="S3DYA9"/>
<sequence length="287" mass="31585">MKPPVNETEIEKGLPKTNTLKEAITRSRYPIPNFAEPLPQHYLEGLQGYAKSLSDADLNNPAISYHGTLRLYSLQHTAQELNALSNKALKAGNPTWHDLERLRLLLHDHATALKDLEYINEHLVGVSEKGVFNYNQKVHQNNLSTDTSAGWLYGIPHSDRTPSRLHTFLQSHLPRFLSWSVTEKLSQPYYYDTGHLPNEISTPIRIIAGLLVSLASACCIIVPVVVMSFNPGKAKNLITVGICVPLFGFVLAAFVRVRSEAVFVATATYAAVLVVFVGASGPSSGTN</sequence>
<proteinExistence type="predicted"/>
<accession>S3DYA9</accession>
<dbReference type="RefSeq" id="XP_008076226.1">
    <property type="nucleotide sequence ID" value="XM_008078035.1"/>
</dbReference>
<dbReference type="InterPro" id="IPR046529">
    <property type="entry name" value="DUF6594"/>
</dbReference>
<dbReference type="eggNOG" id="ENOG502STR3">
    <property type="taxonomic scope" value="Eukaryota"/>
</dbReference>
<gene>
    <name evidence="3" type="ORF">GLAREA_09074</name>
</gene>
<organism evidence="3 4">
    <name type="scientific">Glarea lozoyensis (strain ATCC 20868 / MF5171)</name>
    <dbReference type="NCBI Taxonomy" id="1116229"/>
    <lineage>
        <taxon>Eukaryota</taxon>
        <taxon>Fungi</taxon>
        <taxon>Dikarya</taxon>
        <taxon>Ascomycota</taxon>
        <taxon>Pezizomycotina</taxon>
        <taxon>Leotiomycetes</taxon>
        <taxon>Helotiales</taxon>
        <taxon>Helotiaceae</taxon>
        <taxon>Glarea</taxon>
    </lineage>
</organism>
<dbReference type="KEGG" id="glz:GLAREA_09074"/>
<reference evidence="3 4" key="1">
    <citation type="journal article" date="2013" name="BMC Genomics">
        <title>Genomics-driven discovery of the pneumocandin biosynthetic gene cluster in the fungus Glarea lozoyensis.</title>
        <authorList>
            <person name="Chen L."/>
            <person name="Yue Q."/>
            <person name="Zhang X."/>
            <person name="Xiang M."/>
            <person name="Wang C."/>
            <person name="Li S."/>
            <person name="Che Y."/>
            <person name="Ortiz-Lopez F.J."/>
            <person name="Bills G.F."/>
            <person name="Liu X."/>
            <person name="An Z."/>
        </authorList>
    </citation>
    <scope>NUCLEOTIDE SEQUENCE [LARGE SCALE GENOMIC DNA]</scope>
    <source>
        <strain evidence="4">ATCC 20868 / MF5171</strain>
    </source>
</reference>